<comment type="caution">
    <text evidence="1">The sequence shown here is derived from an EMBL/GenBank/DDBJ whole genome shotgun (WGS) entry which is preliminary data.</text>
</comment>
<proteinExistence type="predicted"/>
<gene>
    <name evidence="1" type="ORF">GIB67_025959</name>
</gene>
<protein>
    <submittedName>
        <fullName evidence="1">Uncharacterized protein</fullName>
    </submittedName>
</protein>
<dbReference type="AlphaFoldDB" id="A0A7J7L827"/>
<keyword evidence="2" id="KW-1185">Reference proteome</keyword>
<sequence>MDNIFNMSLFRIVENITDLVKCIMELLNIFRSAQYQFDLLLELVKEEGGQLFHHNGNKCIRHS</sequence>
<evidence type="ECO:0000313" key="1">
    <source>
        <dbReference type="EMBL" id="KAF6138797.1"/>
    </source>
</evidence>
<dbReference type="Proteomes" id="UP000541444">
    <property type="component" value="Unassembled WGS sequence"/>
</dbReference>
<dbReference type="EMBL" id="JACGCM010002548">
    <property type="protein sequence ID" value="KAF6138797.1"/>
    <property type="molecule type" value="Genomic_DNA"/>
</dbReference>
<accession>A0A7J7L827</accession>
<evidence type="ECO:0000313" key="2">
    <source>
        <dbReference type="Proteomes" id="UP000541444"/>
    </source>
</evidence>
<reference evidence="1 2" key="1">
    <citation type="journal article" date="2020" name="IScience">
        <title>Genome Sequencing of the Endangered Kingdonia uniflora (Circaeasteraceae, Ranunculales) Reveals Potential Mechanisms of Evolutionary Specialization.</title>
        <authorList>
            <person name="Sun Y."/>
            <person name="Deng T."/>
            <person name="Zhang A."/>
            <person name="Moore M.J."/>
            <person name="Landis J.B."/>
            <person name="Lin N."/>
            <person name="Zhang H."/>
            <person name="Zhang X."/>
            <person name="Huang J."/>
            <person name="Zhang X."/>
            <person name="Sun H."/>
            <person name="Wang H."/>
        </authorList>
    </citation>
    <scope>NUCLEOTIDE SEQUENCE [LARGE SCALE GENOMIC DNA]</scope>
    <source>
        <strain evidence="1">TB1705</strain>
        <tissue evidence="1">Leaf</tissue>
    </source>
</reference>
<organism evidence="1 2">
    <name type="scientific">Kingdonia uniflora</name>
    <dbReference type="NCBI Taxonomy" id="39325"/>
    <lineage>
        <taxon>Eukaryota</taxon>
        <taxon>Viridiplantae</taxon>
        <taxon>Streptophyta</taxon>
        <taxon>Embryophyta</taxon>
        <taxon>Tracheophyta</taxon>
        <taxon>Spermatophyta</taxon>
        <taxon>Magnoliopsida</taxon>
        <taxon>Ranunculales</taxon>
        <taxon>Circaeasteraceae</taxon>
        <taxon>Kingdonia</taxon>
    </lineage>
</organism>
<name>A0A7J7L827_9MAGN</name>